<reference evidence="1" key="1">
    <citation type="submission" date="2020-01" db="EMBL/GenBank/DDBJ databases">
        <authorList>
            <person name="Meier V. D."/>
            <person name="Meier V D."/>
        </authorList>
    </citation>
    <scope>NUCLEOTIDE SEQUENCE</scope>
    <source>
        <strain evidence="1">HLG_WM_MAG_01</strain>
    </source>
</reference>
<proteinExistence type="predicted"/>
<dbReference type="AlphaFoldDB" id="A0A6S6SQG5"/>
<accession>A0A6S6SQG5</accession>
<evidence type="ECO:0000313" key="1">
    <source>
        <dbReference type="EMBL" id="CAA6807230.1"/>
    </source>
</evidence>
<dbReference type="EMBL" id="CACVAS010000047">
    <property type="protein sequence ID" value="CAA6807230.1"/>
    <property type="molecule type" value="Genomic_DNA"/>
</dbReference>
<name>A0A6S6SQG5_9BACT</name>
<gene>
    <name evidence="1" type="ORF">HELGO_WM3274</name>
</gene>
<protein>
    <submittedName>
        <fullName evidence="1">Uncharacterized protein</fullName>
    </submittedName>
</protein>
<organism evidence="1">
    <name type="scientific">uncultured Sulfurovum sp</name>
    <dbReference type="NCBI Taxonomy" id="269237"/>
    <lineage>
        <taxon>Bacteria</taxon>
        <taxon>Pseudomonadati</taxon>
        <taxon>Campylobacterota</taxon>
        <taxon>Epsilonproteobacteria</taxon>
        <taxon>Campylobacterales</taxon>
        <taxon>Sulfurovaceae</taxon>
        <taxon>Sulfurovum</taxon>
        <taxon>environmental samples</taxon>
    </lineage>
</organism>
<sequence length="81" mass="8818">MYTIVFAGGSINHEGCTDISAVKNANVPLTTPICSKNKQLKILTEKELKEIRGCLFSGNKTLYHCARTAKTKAELETCLAS</sequence>